<reference evidence="4" key="2">
    <citation type="journal article" date="2021" name="World Allergy Organ. J.">
        <title>Chromosome-level assembly of Dermatophagoides farinae genome and transcriptome reveals two novel allergens Der f 37 and Der f 39.</title>
        <authorList>
            <person name="Chen J."/>
            <person name="Cai Z."/>
            <person name="Fan D."/>
            <person name="Hu J."/>
            <person name="Hou Y."/>
            <person name="He Y."/>
            <person name="Zhang Z."/>
            <person name="Zhao Z."/>
            <person name="Gao P."/>
            <person name="Hu W."/>
            <person name="Sun J."/>
            <person name="Li J."/>
            <person name="Ji K."/>
        </authorList>
    </citation>
    <scope>NUCLEOTIDE SEQUENCE</scope>
    <source>
        <strain evidence="4">JKM2019</strain>
    </source>
</reference>
<proteinExistence type="predicted"/>
<keyword evidence="1" id="KW-0479">Metal-binding</keyword>
<dbReference type="Gene3D" id="3.30.160.60">
    <property type="entry name" value="Classic Zinc Finger"/>
    <property type="match status" value="1"/>
</dbReference>
<evidence type="ECO:0000256" key="2">
    <source>
        <dbReference type="SAM" id="MobiDB-lite"/>
    </source>
</evidence>
<feature type="compositionally biased region" description="Acidic residues" evidence="2">
    <location>
        <begin position="153"/>
        <end position="165"/>
    </location>
</feature>
<dbReference type="AlphaFoldDB" id="A0A9D4SG37"/>
<dbReference type="Proteomes" id="UP000828236">
    <property type="component" value="Unassembled WGS sequence"/>
</dbReference>
<evidence type="ECO:0000259" key="3">
    <source>
        <dbReference type="PROSITE" id="PS50157"/>
    </source>
</evidence>
<dbReference type="GO" id="GO:0008270">
    <property type="term" value="F:zinc ion binding"/>
    <property type="evidence" value="ECO:0007669"/>
    <property type="project" value="UniProtKB-KW"/>
</dbReference>
<feature type="domain" description="C2H2-type" evidence="3">
    <location>
        <begin position="304"/>
        <end position="333"/>
    </location>
</feature>
<name>A0A9D4SG37_DERFA</name>
<sequence>MSTMDYVNQRSTTSSSTTINNDSIVNCRKCRRYERELNKIKDVAIALQHSVQILENIQRISREHKLITSYENDLNEWNQRYESLRLYQCATGNDEHIRSILPQKLQTLMQSGFIDGTNNGMVHHPHIHVGADGDAESCTTSSGVVVSSAENPNCDDDEDDDDNVDNDGNGHHDIKPHLIYFQNPMSGQSSAATIRIDSNRCLPSTGTPAFSFNQPPPPSSYSHHSHSSSSVQQQQQQHHHHHNQNHHNHHSNNHHHHHHQQSSQSLSSKRVVYYQCDHPGCVYQTEKPRRLNIHKRLHSGVTIYQCDFSGCGYISDLKGNLKKHKLTHTGLMPSSSTTSSSSATSAIAAAAAASSSSQALRAAFDGTTFGGLVDWTHSIK</sequence>
<accession>A0A9D4SG37</accession>
<keyword evidence="1" id="KW-0862">Zinc</keyword>
<feature type="compositionally biased region" description="Low complexity" evidence="2">
    <location>
        <begin position="227"/>
        <end position="236"/>
    </location>
</feature>
<feature type="region of interest" description="Disordered" evidence="2">
    <location>
        <begin position="133"/>
        <end position="175"/>
    </location>
</feature>
<reference evidence="4" key="1">
    <citation type="submission" date="2020-06" db="EMBL/GenBank/DDBJ databases">
        <authorList>
            <person name="Ji K."/>
            <person name="Li J."/>
        </authorList>
    </citation>
    <scope>NUCLEOTIDE SEQUENCE</scope>
    <source>
        <strain evidence="4">JKM2019</strain>
        <tissue evidence="4">Whole body</tissue>
    </source>
</reference>
<protein>
    <recommendedName>
        <fullName evidence="3">C2H2-type domain-containing protein</fullName>
    </recommendedName>
</protein>
<keyword evidence="1" id="KW-0863">Zinc-finger</keyword>
<feature type="region of interest" description="Disordered" evidence="2">
    <location>
        <begin position="205"/>
        <end position="268"/>
    </location>
</feature>
<evidence type="ECO:0000256" key="1">
    <source>
        <dbReference type="PROSITE-ProRule" id="PRU00042"/>
    </source>
</evidence>
<dbReference type="SUPFAM" id="SSF57667">
    <property type="entry name" value="beta-beta-alpha zinc fingers"/>
    <property type="match status" value="1"/>
</dbReference>
<dbReference type="SMART" id="SM00355">
    <property type="entry name" value="ZnF_C2H2"/>
    <property type="match status" value="2"/>
</dbReference>
<gene>
    <name evidence="4" type="ORF">HUG17_3763</name>
</gene>
<dbReference type="EMBL" id="SDOV01000007">
    <property type="protein sequence ID" value="KAH7639730.1"/>
    <property type="molecule type" value="Genomic_DNA"/>
</dbReference>
<dbReference type="InterPro" id="IPR036236">
    <property type="entry name" value="Znf_C2H2_sf"/>
</dbReference>
<organism evidence="4">
    <name type="scientific">Dermatophagoides farinae</name>
    <name type="common">American house dust mite</name>
    <dbReference type="NCBI Taxonomy" id="6954"/>
    <lineage>
        <taxon>Eukaryota</taxon>
        <taxon>Metazoa</taxon>
        <taxon>Ecdysozoa</taxon>
        <taxon>Arthropoda</taxon>
        <taxon>Chelicerata</taxon>
        <taxon>Arachnida</taxon>
        <taxon>Acari</taxon>
        <taxon>Acariformes</taxon>
        <taxon>Sarcoptiformes</taxon>
        <taxon>Astigmata</taxon>
        <taxon>Psoroptidia</taxon>
        <taxon>Analgoidea</taxon>
        <taxon>Pyroglyphidae</taxon>
        <taxon>Dermatophagoidinae</taxon>
        <taxon>Dermatophagoides</taxon>
    </lineage>
</organism>
<dbReference type="InterPro" id="IPR013087">
    <property type="entry name" value="Znf_C2H2_type"/>
</dbReference>
<feature type="compositionally biased region" description="Low complexity" evidence="2">
    <location>
        <begin position="141"/>
        <end position="152"/>
    </location>
</feature>
<comment type="caution">
    <text evidence="4">The sequence shown here is derived from an EMBL/GenBank/DDBJ whole genome shotgun (WGS) entry which is preliminary data.</text>
</comment>
<dbReference type="PROSITE" id="PS50157">
    <property type="entry name" value="ZINC_FINGER_C2H2_2"/>
    <property type="match status" value="1"/>
</dbReference>
<evidence type="ECO:0000313" key="4">
    <source>
        <dbReference type="EMBL" id="KAH7639730.1"/>
    </source>
</evidence>
<feature type="compositionally biased region" description="Basic residues" evidence="2">
    <location>
        <begin position="237"/>
        <end position="260"/>
    </location>
</feature>